<dbReference type="PANTHER" id="PTHR31057">
    <property type="entry name" value="E3 UFM1-PROTEIN LIGASE 1"/>
    <property type="match status" value="1"/>
</dbReference>
<sequence>MAHRAVIERPRTSIVQLASELSLEPRTIERLLPYHREGWGRIGASTIVTTGEFKRLSGDLSRELLNGVVQVAEFCRRNEIDADLFRKLLPPVAGEGTWQWLGHDRTWVVGTAFYKAKERDIQKSLIDEKRPVDMPAIVADSNLPSIFLKTVVSTLIKSRGLKGVIEGGYYVPEAYVVQRQNSIADDLRRDGFIATETLRKGGIETPEEFIRDKVPSARLLGAHFVTADFIASVEGSVLEHIERQMWSDLKDLDLRLNAADEKLLRQVIVKDLPELREITERIVSKDLEPILAEACREFAVQQAELAWKKRSKDKDVSLRSQELFKHLAAKNESLPTPLLSYFVNALHPQVSLAFSVRLRELKDSEIRIAEGVFVEKCYTRFHLHHLGLDALVDASLKTKLASDLLEYAKGMISSSLDKLESALIHGDKPLDLQQLRLVIRAESAKPHLALKEIENGLTKLIQQDLAFELPSEDELGKRKRGILDEMQLQLEGTRDPSLMLLLAIIILHSSKASGILKATGKYVPKLLKDLGKRGQIADTDLGVLSSAKDAVIGRKNIGEKEAEQLRQIAKRYLVGTELRLD</sequence>
<keyword evidence="4" id="KW-1185">Reference proteome</keyword>
<dbReference type="Pfam" id="PF09743">
    <property type="entry name" value="E3_UFM1_ligase"/>
    <property type="match status" value="1"/>
</dbReference>
<gene>
    <name evidence="3" type="ORF">P167DRAFT_332778</name>
</gene>
<evidence type="ECO:0000259" key="1">
    <source>
        <dbReference type="Pfam" id="PF09743"/>
    </source>
</evidence>
<evidence type="ECO:0000313" key="3">
    <source>
        <dbReference type="EMBL" id="RPB08714.1"/>
    </source>
</evidence>
<name>A0A3N4KDU5_9PEZI</name>
<dbReference type="AlphaFoldDB" id="A0A3N4KDU5"/>
<dbReference type="GO" id="GO:0034976">
    <property type="term" value="P:response to endoplasmic reticulum stress"/>
    <property type="evidence" value="ECO:0007669"/>
    <property type="project" value="TreeGrafter"/>
</dbReference>
<dbReference type="OrthoDB" id="3935714at2759"/>
<accession>A0A3N4KDU5</accession>
<dbReference type="InterPro" id="IPR056761">
    <property type="entry name" value="Ufl1-like_C"/>
</dbReference>
<evidence type="ECO:0000259" key="2">
    <source>
        <dbReference type="Pfam" id="PF25041"/>
    </source>
</evidence>
<dbReference type="Proteomes" id="UP000277580">
    <property type="component" value="Unassembled WGS sequence"/>
</dbReference>
<proteinExistence type="predicted"/>
<feature type="domain" description="E3 UFM1-protein ligase 1-like N-terminal" evidence="1">
    <location>
        <begin position="10"/>
        <end position="210"/>
    </location>
</feature>
<dbReference type="InterPro" id="IPR056579">
    <property type="entry name" value="Ufl1_N"/>
</dbReference>
<dbReference type="GO" id="GO:1990592">
    <property type="term" value="P:protein K69-linked ufmylation"/>
    <property type="evidence" value="ECO:0007669"/>
    <property type="project" value="TreeGrafter"/>
</dbReference>
<dbReference type="InParanoid" id="A0A3N4KDU5"/>
<feature type="domain" description="E3 UFM1-protein ligase-like C-terminal" evidence="2">
    <location>
        <begin position="487"/>
        <end position="564"/>
    </location>
</feature>
<evidence type="ECO:0000313" key="4">
    <source>
        <dbReference type="Proteomes" id="UP000277580"/>
    </source>
</evidence>
<dbReference type="GO" id="GO:0061666">
    <property type="term" value="F:UFM1 ligase activity"/>
    <property type="evidence" value="ECO:0007669"/>
    <property type="project" value="InterPro"/>
</dbReference>
<dbReference type="EMBL" id="ML119159">
    <property type="protein sequence ID" value="RPB08714.1"/>
    <property type="molecule type" value="Genomic_DNA"/>
</dbReference>
<dbReference type="Pfam" id="PF25041">
    <property type="entry name" value="UFL1_C"/>
    <property type="match status" value="1"/>
</dbReference>
<organism evidence="3 4">
    <name type="scientific">Morchella conica CCBAS932</name>
    <dbReference type="NCBI Taxonomy" id="1392247"/>
    <lineage>
        <taxon>Eukaryota</taxon>
        <taxon>Fungi</taxon>
        <taxon>Dikarya</taxon>
        <taxon>Ascomycota</taxon>
        <taxon>Pezizomycotina</taxon>
        <taxon>Pezizomycetes</taxon>
        <taxon>Pezizales</taxon>
        <taxon>Morchellaceae</taxon>
        <taxon>Morchella</taxon>
    </lineage>
</organism>
<reference evidence="3 4" key="1">
    <citation type="journal article" date="2018" name="Nat. Ecol. Evol.">
        <title>Pezizomycetes genomes reveal the molecular basis of ectomycorrhizal truffle lifestyle.</title>
        <authorList>
            <person name="Murat C."/>
            <person name="Payen T."/>
            <person name="Noel B."/>
            <person name="Kuo A."/>
            <person name="Morin E."/>
            <person name="Chen J."/>
            <person name="Kohler A."/>
            <person name="Krizsan K."/>
            <person name="Balestrini R."/>
            <person name="Da Silva C."/>
            <person name="Montanini B."/>
            <person name="Hainaut M."/>
            <person name="Levati E."/>
            <person name="Barry K.W."/>
            <person name="Belfiori B."/>
            <person name="Cichocki N."/>
            <person name="Clum A."/>
            <person name="Dockter R.B."/>
            <person name="Fauchery L."/>
            <person name="Guy J."/>
            <person name="Iotti M."/>
            <person name="Le Tacon F."/>
            <person name="Lindquist E.A."/>
            <person name="Lipzen A."/>
            <person name="Malagnac F."/>
            <person name="Mello A."/>
            <person name="Molinier V."/>
            <person name="Miyauchi S."/>
            <person name="Poulain J."/>
            <person name="Riccioni C."/>
            <person name="Rubini A."/>
            <person name="Sitrit Y."/>
            <person name="Splivallo R."/>
            <person name="Traeger S."/>
            <person name="Wang M."/>
            <person name="Zifcakova L."/>
            <person name="Wipf D."/>
            <person name="Zambonelli A."/>
            <person name="Paolocci F."/>
            <person name="Nowrousian M."/>
            <person name="Ottonello S."/>
            <person name="Baldrian P."/>
            <person name="Spatafora J.W."/>
            <person name="Henrissat B."/>
            <person name="Nagy L.G."/>
            <person name="Aury J.M."/>
            <person name="Wincker P."/>
            <person name="Grigoriev I.V."/>
            <person name="Bonfante P."/>
            <person name="Martin F.M."/>
        </authorList>
    </citation>
    <scope>NUCLEOTIDE SEQUENCE [LARGE SCALE GENOMIC DNA]</scope>
    <source>
        <strain evidence="3 4">CCBAS932</strain>
    </source>
</reference>
<dbReference type="PANTHER" id="PTHR31057:SF0">
    <property type="entry name" value="E3 UFM1-PROTEIN LIGASE 1"/>
    <property type="match status" value="1"/>
</dbReference>
<protein>
    <submittedName>
        <fullName evidence="3">Uncharacterized protein</fullName>
    </submittedName>
</protein>
<dbReference type="InterPro" id="IPR018611">
    <property type="entry name" value="Ufl1"/>
</dbReference>
<dbReference type="GO" id="GO:0005789">
    <property type="term" value="C:endoplasmic reticulum membrane"/>
    <property type="evidence" value="ECO:0007669"/>
    <property type="project" value="TreeGrafter"/>
</dbReference>
<dbReference type="STRING" id="1392247.A0A3N4KDU5"/>
<dbReference type="GO" id="GO:0032434">
    <property type="term" value="P:regulation of proteasomal ubiquitin-dependent protein catabolic process"/>
    <property type="evidence" value="ECO:0007669"/>
    <property type="project" value="TreeGrafter"/>
</dbReference>